<sequence length="268" mass="28955">MQHICHDIFGWPGAGVVVEAVVAQPVTFTRGTVILINATQELFGPLRSGFVRADASATSSEDGKPSHVGNTSTTVALPPRQPAFRSAGHEGAASSSRGADVSAELKSLWGDLCASKDNEAALLEEFVAKYVEGDIKSDLFSRMTLSALMTSLTGLEWGADTVRALDDLERYAIPPEARNPRQQCSMHLRPRLIHWLYGMLKVQGGGHARRRWLEGVAPSAVRHWVASQPGHHQAAPPRARGVAPSWVGQCKAAGLGWLLFSSEMRMGR</sequence>
<evidence type="ECO:0000313" key="3">
    <source>
        <dbReference type="Proteomes" id="UP000291822"/>
    </source>
</evidence>
<proteinExistence type="predicted"/>
<comment type="caution">
    <text evidence="2">The sequence shown here is derived from an EMBL/GenBank/DDBJ whole genome shotgun (WGS) entry which is preliminary data.</text>
</comment>
<evidence type="ECO:0000256" key="1">
    <source>
        <dbReference type="SAM" id="MobiDB-lite"/>
    </source>
</evidence>
<keyword evidence="3" id="KW-1185">Reference proteome</keyword>
<dbReference type="EMBL" id="SJTG01000004">
    <property type="protein sequence ID" value="TCI08075.1"/>
    <property type="molecule type" value="Genomic_DNA"/>
</dbReference>
<name>A0A4R0YPW3_9GAMM</name>
<dbReference type="Proteomes" id="UP000291822">
    <property type="component" value="Unassembled WGS sequence"/>
</dbReference>
<dbReference type="RefSeq" id="WP_131151983.1">
    <property type="nucleotide sequence ID" value="NZ_SJTG01000004.1"/>
</dbReference>
<feature type="region of interest" description="Disordered" evidence="1">
    <location>
        <begin position="54"/>
        <end position="98"/>
    </location>
</feature>
<reference evidence="2 3" key="1">
    <citation type="submission" date="2019-02" db="EMBL/GenBank/DDBJ databases">
        <title>Dyella amyloliquefaciens sp. nov., isolated from forest soil.</title>
        <authorList>
            <person name="Gao Z.-H."/>
            <person name="Qiu L.-H."/>
        </authorList>
    </citation>
    <scope>NUCLEOTIDE SEQUENCE [LARGE SCALE GENOMIC DNA]</scope>
    <source>
        <strain evidence="2 3">KACC 12747</strain>
    </source>
</reference>
<gene>
    <name evidence="2" type="ORF">EZM97_25795</name>
</gene>
<evidence type="ECO:0000313" key="2">
    <source>
        <dbReference type="EMBL" id="TCI08075.1"/>
    </source>
</evidence>
<dbReference type="AlphaFoldDB" id="A0A4R0YPW3"/>
<protein>
    <submittedName>
        <fullName evidence="2">Uncharacterized protein</fullName>
    </submittedName>
</protein>
<accession>A0A4R0YPW3</accession>
<organism evidence="2 3">
    <name type="scientific">Dyella soli</name>
    <dbReference type="NCBI Taxonomy" id="522319"/>
    <lineage>
        <taxon>Bacteria</taxon>
        <taxon>Pseudomonadati</taxon>
        <taxon>Pseudomonadota</taxon>
        <taxon>Gammaproteobacteria</taxon>
        <taxon>Lysobacterales</taxon>
        <taxon>Rhodanobacteraceae</taxon>
        <taxon>Dyella</taxon>
    </lineage>
</organism>